<dbReference type="EMBL" id="AB811612">
    <property type="protein sequence ID" value="BAQ00811.1"/>
    <property type="molecule type" value="Genomic_DNA"/>
</dbReference>
<organism evidence="2">
    <name type="scientific">Escherichia coli</name>
    <dbReference type="NCBI Taxonomy" id="562"/>
    <lineage>
        <taxon>Bacteria</taxon>
        <taxon>Pseudomonadati</taxon>
        <taxon>Pseudomonadota</taxon>
        <taxon>Gammaproteobacteria</taxon>
        <taxon>Enterobacterales</taxon>
        <taxon>Enterobacteriaceae</taxon>
        <taxon>Escherichia</taxon>
    </lineage>
</organism>
<dbReference type="AlphaFoldDB" id="A0A0A8J3I3"/>
<evidence type="ECO:0000313" key="2">
    <source>
        <dbReference type="EMBL" id="BAQ00811.1"/>
    </source>
</evidence>
<name>A0A0A8J3I3_ECOLX</name>
<dbReference type="RefSeq" id="WP_053888917.1">
    <property type="nucleotide sequence ID" value="NZ_CAJSHP010000001.1"/>
</dbReference>
<proteinExistence type="predicted"/>
<reference evidence="1" key="2">
    <citation type="journal article" date="2016" name="PLoS ONE">
        <title>Comparison of O-Antigen Gene Clusters of All O-Serogroups of Escherichia coli and Proposal for Adopting a New Nomenclature for O-Typing.</title>
        <authorList>
            <person name="DebRoy C."/>
            <person name="Fratamico P.M."/>
            <person name="Yan X."/>
            <person name="Baranzoni G."/>
            <person name="Liu Y."/>
            <person name="Needleman D.S."/>
            <person name="Tebbs R."/>
            <person name="O'Connell C.D."/>
            <person name="Allred A."/>
            <person name="Swimley M."/>
            <person name="Mwangi M."/>
            <person name="Kapur V."/>
            <person name="Raygoza Garay J.A."/>
            <person name="Roberts E.L."/>
            <person name="Katani R."/>
        </authorList>
    </citation>
    <scope>NUCLEOTIDE SEQUENCE</scope>
    <source>
        <strain evidence="1">H 304</strain>
    </source>
</reference>
<dbReference type="EMBL" id="KJ778803">
    <property type="protein sequence ID" value="AIG62788.1"/>
    <property type="molecule type" value="Genomic_DNA"/>
</dbReference>
<reference evidence="2" key="1">
    <citation type="journal article" date="2014" name="DNA Res.">
        <title>A complete view of the genetic diversity of the Escherichia coli O-antigen biosynthesis gene cluster.</title>
        <authorList>
            <person name="Iguchi A."/>
            <person name="Iyoda S."/>
            <person name="Kikuchi T."/>
            <person name="Ogura Y."/>
            <person name="Katsura K."/>
            <person name="Ohnishi M."/>
            <person name="Hayashi T."/>
            <person name="Thomson N.R."/>
        </authorList>
    </citation>
    <scope>NUCLEOTIDE SEQUENCE</scope>
    <source>
        <strain evidence="2">H304</strain>
    </source>
</reference>
<protein>
    <recommendedName>
        <fullName evidence="3">Glycosyltransferase family 1 protein</fullName>
    </recommendedName>
</protein>
<sequence>MFSKIIVCCPGNLVTGGPELLHQFVHQLRLNYIDAEIIYYPFDRDFETPNAYKHYNVKVVSLSGIDKCDNNLVILPETGTKYYKYFKGCQIGIWWLSVDNYFGYAKKDSGFINNLKNLIKIFLRRKISLNKMQMMLHFYQSEYAREFLEKHHLQSIPLSDYLNVNHLINEGRKENVFREKIITYNPKKGIKTTALLKSRFPSFRFKALCDMTPREVREYLEKSMVYIDFGNHPGKDRFPREAAMAGCVIITGRQGSAANNVDVPIPDMYKLDENSDCFITDFEKLINSIFDDFETHTSIFREYREIISKEESKFKQDVELFIRKYISHYQ</sequence>
<evidence type="ECO:0000313" key="1">
    <source>
        <dbReference type="EMBL" id="AIG62788.1"/>
    </source>
</evidence>
<evidence type="ECO:0008006" key="3">
    <source>
        <dbReference type="Google" id="ProtNLM"/>
    </source>
</evidence>
<accession>A0A0A8J3I3</accession>